<dbReference type="GO" id="GO:0046872">
    <property type="term" value="F:metal ion binding"/>
    <property type="evidence" value="ECO:0007669"/>
    <property type="project" value="UniProtKB-KW"/>
</dbReference>
<evidence type="ECO:0000256" key="11">
    <source>
        <dbReference type="PROSITE-ProRule" id="PRU00506"/>
    </source>
</evidence>
<dbReference type="FunFam" id="1.10.340.70:FF:000001">
    <property type="entry name" value="Retrovirus-related Pol polyprotein from transposon gypsy-like Protein"/>
    <property type="match status" value="1"/>
</dbReference>
<dbReference type="PROSITE" id="PS50878">
    <property type="entry name" value="RT_POL"/>
    <property type="match status" value="1"/>
</dbReference>
<dbReference type="PANTHER" id="PTHR37984">
    <property type="entry name" value="PROTEIN CBG26694"/>
    <property type="match status" value="1"/>
</dbReference>
<dbReference type="Pfam" id="PF00078">
    <property type="entry name" value="RVT_1"/>
    <property type="match status" value="1"/>
</dbReference>
<feature type="compositionally biased region" description="Basic residues" evidence="12">
    <location>
        <begin position="1389"/>
        <end position="1404"/>
    </location>
</feature>
<evidence type="ECO:0000256" key="8">
    <source>
        <dbReference type="ARBA" id="ARBA00022908"/>
    </source>
</evidence>
<keyword evidence="17" id="KW-1185">Reference proteome</keyword>
<dbReference type="GO" id="GO:0042575">
    <property type="term" value="C:DNA polymerase complex"/>
    <property type="evidence" value="ECO:0007669"/>
    <property type="project" value="UniProtKB-ARBA"/>
</dbReference>
<keyword evidence="5" id="KW-0479">Metal-binding</keyword>
<dbReference type="Gene3D" id="3.30.420.10">
    <property type="entry name" value="Ribonuclease H-like superfamily/Ribonuclease H"/>
    <property type="match status" value="1"/>
</dbReference>
<dbReference type="Pfam" id="PF17921">
    <property type="entry name" value="Integrase_H2C2"/>
    <property type="match status" value="1"/>
</dbReference>
<keyword evidence="2" id="KW-0808">Transferase</keyword>
<keyword evidence="7" id="KW-0378">Hydrolase</keyword>
<dbReference type="Gene3D" id="3.30.70.270">
    <property type="match status" value="2"/>
</dbReference>
<evidence type="ECO:0000256" key="5">
    <source>
        <dbReference type="ARBA" id="ARBA00022723"/>
    </source>
</evidence>
<protein>
    <recommendedName>
        <fullName evidence="1">RNA-directed DNA polymerase</fullName>
        <ecNumber evidence="1">2.7.7.49</ecNumber>
    </recommendedName>
</protein>
<dbReference type="PANTHER" id="PTHR37984:SF5">
    <property type="entry name" value="PROTEIN NYNRIN-LIKE"/>
    <property type="match status" value="1"/>
</dbReference>
<dbReference type="InterPro" id="IPR000477">
    <property type="entry name" value="RT_dom"/>
</dbReference>
<dbReference type="EMBL" id="JARK01001379">
    <property type="protein sequence ID" value="EYC13482.1"/>
    <property type="molecule type" value="Genomic_DNA"/>
</dbReference>
<reference evidence="17" key="1">
    <citation type="journal article" date="2015" name="Nat. Genet.">
        <title>The genome and transcriptome of the zoonotic hookworm Ancylostoma ceylanicum identify infection-specific gene families.</title>
        <authorList>
            <person name="Schwarz E.M."/>
            <person name="Hu Y."/>
            <person name="Antoshechkin I."/>
            <person name="Miller M.M."/>
            <person name="Sternberg P.W."/>
            <person name="Aroian R.V."/>
        </authorList>
    </citation>
    <scope>NUCLEOTIDE SEQUENCE</scope>
    <source>
        <strain evidence="17">HY135</strain>
    </source>
</reference>
<dbReference type="GO" id="GO:0003677">
    <property type="term" value="F:DNA binding"/>
    <property type="evidence" value="ECO:0007669"/>
    <property type="project" value="UniProtKB-KW"/>
</dbReference>
<dbReference type="GO" id="GO:0003964">
    <property type="term" value="F:RNA-directed DNA polymerase activity"/>
    <property type="evidence" value="ECO:0007669"/>
    <property type="project" value="UniProtKB-KW"/>
</dbReference>
<keyword evidence="10" id="KW-0238">DNA-binding</keyword>
<evidence type="ECO:0000256" key="4">
    <source>
        <dbReference type="ARBA" id="ARBA00022722"/>
    </source>
</evidence>
<evidence type="ECO:0000256" key="7">
    <source>
        <dbReference type="ARBA" id="ARBA00022801"/>
    </source>
</evidence>
<dbReference type="CDD" id="cd09274">
    <property type="entry name" value="RNase_HI_RT_Ty3"/>
    <property type="match status" value="1"/>
</dbReference>
<dbReference type="InterPro" id="IPR043128">
    <property type="entry name" value="Rev_trsase/Diguanyl_cyclase"/>
</dbReference>
<dbReference type="Pfam" id="PF17917">
    <property type="entry name" value="RT_RNaseH"/>
    <property type="match status" value="1"/>
</dbReference>
<feature type="region of interest" description="Disordered" evidence="12">
    <location>
        <begin position="932"/>
        <end position="954"/>
    </location>
</feature>
<dbReference type="CDD" id="cd01647">
    <property type="entry name" value="RT_LTR"/>
    <property type="match status" value="1"/>
</dbReference>
<evidence type="ECO:0000256" key="1">
    <source>
        <dbReference type="ARBA" id="ARBA00012493"/>
    </source>
</evidence>
<evidence type="ECO:0000259" key="14">
    <source>
        <dbReference type="PROSITE" id="PS50994"/>
    </source>
</evidence>
<gene>
    <name evidence="16" type="primary">Acey_s0043.g737</name>
    <name evidence="16" type="ORF">Y032_0043g737</name>
</gene>
<evidence type="ECO:0000259" key="13">
    <source>
        <dbReference type="PROSITE" id="PS50878"/>
    </source>
</evidence>
<keyword evidence="9" id="KW-0695">RNA-directed DNA polymerase</keyword>
<feature type="domain" description="Integrase-type" evidence="15">
    <location>
        <begin position="871"/>
        <end position="931"/>
    </location>
</feature>
<keyword evidence="3" id="KW-0548">Nucleotidyltransferase</keyword>
<keyword evidence="4" id="KW-0540">Nuclease</keyword>
<feature type="compositionally biased region" description="Basic residues" evidence="12">
    <location>
        <begin position="940"/>
        <end position="952"/>
    </location>
</feature>
<proteinExistence type="predicted"/>
<evidence type="ECO:0000259" key="15">
    <source>
        <dbReference type="PROSITE" id="PS51027"/>
    </source>
</evidence>
<evidence type="ECO:0000256" key="2">
    <source>
        <dbReference type="ARBA" id="ARBA00022679"/>
    </source>
</evidence>
<dbReference type="FunFam" id="3.30.420.10:FF:000032">
    <property type="entry name" value="Retrovirus-related Pol polyprotein from transposon 297-like Protein"/>
    <property type="match status" value="1"/>
</dbReference>
<dbReference type="InterPro" id="IPR050951">
    <property type="entry name" value="Retrovirus_Pol_polyprotein"/>
</dbReference>
<evidence type="ECO:0000256" key="3">
    <source>
        <dbReference type="ARBA" id="ARBA00022695"/>
    </source>
</evidence>
<organism evidence="16 17">
    <name type="scientific">Ancylostoma ceylanicum</name>
    <dbReference type="NCBI Taxonomy" id="53326"/>
    <lineage>
        <taxon>Eukaryota</taxon>
        <taxon>Metazoa</taxon>
        <taxon>Ecdysozoa</taxon>
        <taxon>Nematoda</taxon>
        <taxon>Chromadorea</taxon>
        <taxon>Rhabditida</taxon>
        <taxon>Rhabditina</taxon>
        <taxon>Rhabditomorpha</taxon>
        <taxon>Strongyloidea</taxon>
        <taxon>Ancylostomatidae</taxon>
        <taxon>Ancylostomatinae</taxon>
        <taxon>Ancylostoma</taxon>
    </lineage>
</organism>
<sequence length="1404" mass="161575">MLERTAEKLKDGEQRLMMFLKGNKQDDEFNEAIELLVNQHASVFAVTDQELSQANLVEHEIETGDAEPIRQKARPIPLATRVELRRILNDLQERRVIEPSRSSWASPIVLVQKKDGTLRLCVDYRKVNQVTRVGSYPLPTIDSILQSLKGKGFSTLDLSSGYWQISLFEDAKQKSAFTTTEGLYQFCVLPFGLSSSPPVFQRLMHTVLGPLLGEEVFCYLDDIIIATHTVEKHLQMLEKVFNALQGAGLKLNPRKCVLLEKRVEFLGHVIDREGLHMDPSKVEAIVNYPLPQSRSELRTFLGMCSYYRKFVLGFAKVAAPLHELTSKKTKFEWTIERKACSDELKRIITQAPVLAQPDIEGARSGKKPSRIHTDASYLGLGAVLSQEGDDGLIHPIFFASKGLTNCEKRYHVTDLEALAVVFALRMFHMFVYELPVEVYTDHQALTALFKRTNVSARVLRWTLELQKYNLKMIYLKGAANRVADPLSRGATSPQDSHFEESIPNELIVASTTEESDWTRELREHPTYGQIISDLEEGKLSRIVKFPGTSRTYRVADFVINRGFLTLVENDQLRKIVPPSKRKDVFNEAHHGMLAGHFGAKKILRELSKRLFWESMRRDIILWTEECRDCFCHNGRRDMVPPLKPIVTTKPFELVGVDILEMGPTTEGNRYILAVVDHFSKFAGAYAIPSKSASTVAKVFFERWVADGGRQPKCILSDQGGEFDNKLMNELRVFMGIEHVFTKRYNPRENGLTERFNETLIQMLRKKVLVLTEGDKILPACVFAYNTTVHQSTGESPFFLLHGFDAHVPWDLAEREVSMNAVDMDSYLQELTVGTQIAREYAQEVNSKMRDRMKTAYDREKRICVDPPKVGDRVYMKIPGEKQSSRNLKLVNPWEGPYRVIETSENSALVSLINQNKEPVRVPFDVLRKLPQGMSDESIRTKKSRGKRGRPKKIPQNECMQSDSILCFRTLLAAEDPLNLRYRCTCGLFGQMAHVAIPGLKHPMARSKKVLDMYQLANVASISEQQCWGDERKEMELRKKNSPYLTPYGPALAMDAHRRRYHGYAERLDAAKRMRFEHPAVFPWPVDFNVGDYITMAISMLDHVEVPCLTNNTDHDVFIALPSSFSQVNAGVAYEENVNIYVYADFSTLAEKLMKTQITRSIVVVWPDRVPESRPMRQLLTSLERHLQCGGTLAFFPSPYEDRNEFEWKRIGEVCTEFVRYITQPSRQFDALVRDHYGDVLEQSPHTHPATCLGTDPRRKRAPFTDRQILLLLEKMRLTVNDVIRLPEFDFASTELKDKRRQDKMAKAKRRRNEMRPNFFVIEDPHRQRHTRPISFEEPRRPHREKTPPRRTPFENPTKRDRRRDSVPPRTDDRLNRGNDKGPSKDRDGRHRMRSPRRHTQERRD</sequence>
<feature type="compositionally biased region" description="Basic and acidic residues" evidence="12">
    <location>
        <begin position="1356"/>
        <end position="1388"/>
    </location>
</feature>
<dbReference type="Gene3D" id="1.10.340.70">
    <property type="match status" value="1"/>
</dbReference>
<dbReference type="STRING" id="53326.A0A016UF53"/>
<feature type="domain" description="Integrase catalytic" evidence="14">
    <location>
        <begin position="646"/>
        <end position="804"/>
    </location>
</feature>
<dbReference type="GO" id="GO:0015074">
    <property type="term" value="P:DNA integration"/>
    <property type="evidence" value="ECO:0007669"/>
    <property type="project" value="UniProtKB-KW"/>
</dbReference>
<dbReference type="InterPro" id="IPR043502">
    <property type="entry name" value="DNA/RNA_pol_sf"/>
</dbReference>
<dbReference type="SUPFAM" id="SSF53098">
    <property type="entry name" value="Ribonuclease H-like"/>
    <property type="match status" value="1"/>
</dbReference>
<feature type="region of interest" description="Disordered" evidence="12">
    <location>
        <begin position="1297"/>
        <end position="1404"/>
    </location>
</feature>
<dbReference type="InterPro" id="IPR001584">
    <property type="entry name" value="Integrase_cat-core"/>
</dbReference>
<keyword evidence="8" id="KW-0229">DNA integration</keyword>
<evidence type="ECO:0000256" key="10">
    <source>
        <dbReference type="ARBA" id="ARBA00023125"/>
    </source>
</evidence>
<accession>A0A016UF53</accession>
<dbReference type="Gene3D" id="3.10.10.10">
    <property type="entry name" value="HIV Type 1 Reverse Transcriptase, subunit A, domain 1"/>
    <property type="match status" value="1"/>
</dbReference>
<dbReference type="GO" id="GO:0016787">
    <property type="term" value="F:hydrolase activity"/>
    <property type="evidence" value="ECO:0007669"/>
    <property type="project" value="UniProtKB-KW"/>
</dbReference>
<name>A0A016UF53_9BILA</name>
<evidence type="ECO:0000256" key="12">
    <source>
        <dbReference type="SAM" id="MobiDB-lite"/>
    </source>
</evidence>
<keyword evidence="6" id="KW-0255">Endonuclease</keyword>
<evidence type="ECO:0000256" key="6">
    <source>
        <dbReference type="ARBA" id="ARBA00022759"/>
    </source>
</evidence>
<dbReference type="GO" id="GO:0004519">
    <property type="term" value="F:endonuclease activity"/>
    <property type="evidence" value="ECO:0007669"/>
    <property type="project" value="UniProtKB-KW"/>
</dbReference>
<feature type="domain" description="Reverse transcriptase" evidence="13">
    <location>
        <begin position="92"/>
        <end position="270"/>
    </location>
</feature>
<comment type="caution">
    <text evidence="16">The sequence shown here is derived from an EMBL/GenBank/DDBJ whole genome shotgun (WGS) entry which is preliminary data.</text>
</comment>
<dbReference type="PROSITE" id="PS50994">
    <property type="entry name" value="INTEGRASE"/>
    <property type="match status" value="1"/>
</dbReference>
<evidence type="ECO:0000256" key="9">
    <source>
        <dbReference type="ARBA" id="ARBA00022918"/>
    </source>
</evidence>
<dbReference type="InterPro" id="IPR041588">
    <property type="entry name" value="Integrase_H2C2"/>
</dbReference>
<dbReference type="SUPFAM" id="SSF56672">
    <property type="entry name" value="DNA/RNA polymerases"/>
    <property type="match status" value="1"/>
</dbReference>
<dbReference type="FunFam" id="3.30.70.270:FF:000020">
    <property type="entry name" value="Transposon Tf2-6 polyprotein-like Protein"/>
    <property type="match status" value="1"/>
</dbReference>
<dbReference type="Proteomes" id="UP000024635">
    <property type="component" value="Unassembled WGS sequence"/>
</dbReference>
<dbReference type="Pfam" id="PF00665">
    <property type="entry name" value="rve"/>
    <property type="match status" value="1"/>
</dbReference>
<evidence type="ECO:0000313" key="17">
    <source>
        <dbReference type="Proteomes" id="UP000024635"/>
    </source>
</evidence>
<dbReference type="PROSITE" id="PS51027">
    <property type="entry name" value="INTEGRASE_DBD"/>
    <property type="match status" value="1"/>
</dbReference>
<feature type="DNA-binding region" description="Integrase-type" evidence="11">
    <location>
        <begin position="871"/>
        <end position="931"/>
    </location>
</feature>
<dbReference type="InterPro" id="IPR001037">
    <property type="entry name" value="Integrase_C_retrovir"/>
</dbReference>
<feature type="compositionally biased region" description="Basic and acidic residues" evidence="12">
    <location>
        <begin position="1334"/>
        <end position="1347"/>
    </location>
</feature>
<dbReference type="EC" id="2.7.7.49" evidence="1"/>
<evidence type="ECO:0000313" key="16">
    <source>
        <dbReference type="EMBL" id="EYC13482.1"/>
    </source>
</evidence>
<dbReference type="InterPro" id="IPR012337">
    <property type="entry name" value="RNaseH-like_sf"/>
</dbReference>
<dbReference type="InterPro" id="IPR036397">
    <property type="entry name" value="RNaseH_sf"/>
</dbReference>
<dbReference type="OrthoDB" id="154058at2759"/>
<dbReference type="InterPro" id="IPR041373">
    <property type="entry name" value="RT_RNaseH"/>
</dbReference>